<comment type="caution">
    <text evidence="2">The sequence shown here is derived from an EMBL/GenBank/DDBJ whole genome shotgun (WGS) entry which is preliminary data.</text>
</comment>
<name>A0A2P7RY17_9HYPH</name>
<sequence length="138" mass="15121">MLSRLHAEKLALCDLLEAIADSLPQALNREQCLAASGKLEPLLREVHAYEEGVLFPAYIRAQGNAQPSVELVARLKAEHIEDADFAAELAEGLRRIGQGLDVLNVDALSYMLRGFFAALRRHIANEREAMAPLFGAKG</sequence>
<dbReference type="Proteomes" id="UP000240653">
    <property type="component" value="Unassembled WGS sequence"/>
</dbReference>
<dbReference type="AlphaFoldDB" id="A0A2P7RY17"/>
<organism evidence="2 3">
    <name type="scientific">Pseudaminobacter soli</name>
    <name type="common">ex Li et al. 2025</name>
    <dbReference type="NCBI Taxonomy" id="1295366"/>
    <lineage>
        <taxon>Bacteria</taxon>
        <taxon>Pseudomonadati</taxon>
        <taxon>Pseudomonadota</taxon>
        <taxon>Alphaproteobacteria</taxon>
        <taxon>Hyphomicrobiales</taxon>
        <taxon>Phyllobacteriaceae</taxon>
        <taxon>Pseudaminobacter</taxon>
    </lineage>
</organism>
<gene>
    <name evidence="2" type="ORF">C7I85_26950</name>
</gene>
<dbReference type="InterPro" id="IPR012312">
    <property type="entry name" value="Hemerythrin-like"/>
</dbReference>
<reference evidence="2 3" key="1">
    <citation type="submission" date="2018-03" db="EMBL/GenBank/DDBJ databases">
        <title>The draft genome of Mesorhizobium soli JCM 19897.</title>
        <authorList>
            <person name="Li L."/>
            <person name="Liu L."/>
            <person name="Liang L."/>
            <person name="Wang T."/>
            <person name="Zhang X."/>
        </authorList>
    </citation>
    <scope>NUCLEOTIDE SEQUENCE [LARGE SCALE GENOMIC DNA]</scope>
    <source>
        <strain evidence="2 3">JCM 19897</strain>
    </source>
</reference>
<dbReference type="OrthoDB" id="8282715at2"/>
<dbReference type="Pfam" id="PF01814">
    <property type="entry name" value="Hemerythrin"/>
    <property type="match status" value="1"/>
</dbReference>
<dbReference type="EMBL" id="PXYL01000024">
    <property type="protein sequence ID" value="PSJ55062.1"/>
    <property type="molecule type" value="Genomic_DNA"/>
</dbReference>
<evidence type="ECO:0000313" key="3">
    <source>
        <dbReference type="Proteomes" id="UP000240653"/>
    </source>
</evidence>
<evidence type="ECO:0000313" key="2">
    <source>
        <dbReference type="EMBL" id="PSJ55062.1"/>
    </source>
</evidence>
<feature type="domain" description="Hemerythrin-like" evidence="1">
    <location>
        <begin position="3"/>
        <end position="133"/>
    </location>
</feature>
<accession>A0A2P7RY17</accession>
<keyword evidence="3" id="KW-1185">Reference proteome</keyword>
<protein>
    <recommendedName>
        <fullName evidence="1">Hemerythrin-like domain-containing protein</fullName>
    </recommendedName>
</protein>
<proteinExistence type="predicted"/>
<dbReference type="Gene3D" id="1.20.120.520">
    <property type="entry name" value="nmb1532 protein domain like"/>
    <property type="match status" value="1"/>
</dbReference>
<evidence type="ECO:0000259" key="1">
    <source>
        <dbReference type="Pfam" id="PF01814"/>
    </source>
</evidence>